<dbReference type="PIRSF" id="PIRSF000530">
    <property type="entry name" value="Galactokinase"/>
    <property type="match status" value="1"/>
</dbReference>
<dbReference type="Pfam" id="PF00288">
    <property type="entry name" value="GHMP_kinases_N"/>
    <property type="match status" value="1"/>
</dbReference>
<dbReference type="GO" id="GO:0004335">
    <property type="term" value="F:galactokinase activity"/>
    <property type="evidence" value="ECO:0007669"/>
    <property type="project" value="InterPro"/>
</dbReference>
<keyword evidence="8" id="KW-0119">Carbohydrate metabolism</keyword>
<dbReference type="InterPro" id="IPR013750">
    <property type="entry name" value="GHMP_kinase_C_dom"/>
</dbReference>
<dbReference type="EMBL" id="HBUF01306495">
    <property type="protein sequence ID" value="CAG6692308.1"/>
    <property type="molecule type" value="Transcribed_RNA"/>
</dbReference>
<evidence type="ECO:0000256" key="2">
    <source>
        <dbReference type="ARBA" id="ARBA00022679"/>
    </source>
</evidence>
<keyword evidence="2" id="KW-0808">Transferase</keyword>
<evidence type="ECO:0000259" key="10">
    <source>
        <dbReference type="Pfam" id="PF08544"/>
    </source>
</evidence>
<dbReference type="FunFam" id="3.30.70.890:FF:000001">
    <property type="entry name" value="Galactokinase"/>
    <property type="match status" value="1"/>
</dbReference>
<evidence type="ECO:0000256" key="1">
    <source>
        <dbReference type="ARBA" id="ARBA00006566"/>
    </source>
</evidence>
<dbReference type="SUPFAM" id="SSF55060">
    <property type="entry name" value="GHMP Kinase, C-terminal domain"/>
    <property type="match status" value="1"/>
</dbReference>
<comment type="similarity">
    <text evidence="1">Belongs to the GHMP kinase family. GalK subfamily.</text>
</comment>
<evidence type="ECO:0000256" key="7">
    <source>
        <dbReference type="ARBA" id="ARBA00022842"/>
    </source>
</evidence>
<feature type="domain" description="Galactokinase N-terminal" evidence="11">
    <location>
        <begin position="19"/>
        <end position="67"/>
    </location>
</feature>
<organism evidence="12">
    <name type="scientific">Cacopsylla melanoneura</name>
    <dbReference type="NCBI Taxonomy" id="428564"/>
    <lineage>
        <taxon>Eukaryota</taxon>
        <taxon>Metazoa</taxon>
        <taxon>Ecdysozoa</taxon>
        <taxon>Arthropoda</taxon>
        <taxon>Hexapoda</taxon>
        <taxon>Insecta</taxon>
        <taxon>Pterygota</taxon>
        <taxon>Neoptera</taxon>
        <taxon>Paraneoptera</taxon>
        <taxon>Hemiptera</taxon>
        <taxon>Sternorrhyncha</taxon>
        <taxon>Psylloidea</taxon>
        <taxon>Psyllidae</taxon>
        <taxon>Psyllinae</taxon>
        <taxon>Cacopsylla</taxon>
    </lineage>
</organism>
<keyword evidence="3" id="KW-0479">Metal-binding</keyword>
<dbReference type="Pfam" id="PF08544">
    <property type="entry name" value="GHMP_kinases_C"/>
    <property type="match status" value="1"/>
</dbReference>
<dbReference type="EMBL" id="HBUF01343304">
    <property type="protein sequence ID" value="CAG6706481.1"/>
    <property type="molecule type" value="Transcribed_RNA"/>
</dbReference>
<evidence type="ECO:0000256" key="6">
    <source>
        <dbReference type="ARBA" id="ARBA00022840"/>
    </source>
</evidence>
<dbReference type="PRINTS" id="PR00473">
    <property type="entry name" value="GALCTOKINASE"/>
</dbReference>
<proteinExistence type="inferred from homology"/>
<dbReference type="PROSITE" id="PS00627">
    <property type="entry name" value="GHMP_KINASES_ATP"/>
    <property type="match status" value="1"/>
</dbReference>
<dbReference type="PANTHER" id="PTHR10457:SF7">
    <property type="entry name" value="GALACTOKINASE-RELATED"/>
    <property type="match status" value="1"/>
</dbReference>
<dbReference type="InterPro" id="IPR019741">
    <property type="entry name" value="Galactokinase_CS"/>
</dbReference>
<dbReference type="EMBL" id="HBUF01306496">
    <property type="protein sequence ID" value="CAG6692309.1"/>
    <property type="molecule type" value="Transcribed_RNA"/>
</dbReference>
<dbReference type="EMBL" id="HBUF01343306">
    <property type="protein sequence ID" value="CAG6706483.1"/>
    <property type="molecule type" value="Transcribed_RNA"/>
</dbReference>
<dbReference type="FunFam" id="3.30.230.10:FF:000040">
    <property type="entry name" value="Galactokinase 1"/>
    <property type="match status" value="1"/>
</dbReference>
<dbReference type="EMBL" id="HBUF01343305">
    <property type="protein sequence ID" value="CAG6706482.1"/>
    <property type="molecule type" value="Transcribed_RNA"/>
</dbReference>
<evidence type="ECO:0000256" key="3">
    <source>
        <dbReference type="ARBA" id="ARBA00022723"/>
    </source>
</evidence>
<dbReference type="InterPro" id="IPR014721">
    <property type="entry name" value="Ribsml_uS5_D2-typ_fold_subgr"/>
</dbReference>
<dbReference type="EMBL" id="HBUF01030356">
    <property type="protein sequence ID" value="CAG6614450.1"/>
    <property type="molecule type" value="Transcribed_RNA"/>
</dbReference>
<name>A0A8D8TSV7_9HEMI</name>
<dbReference type="EMBL" id="HBUF01683223">
    <property type="protein sequence ID" value="CAG6792769.1"/>
    <property type="molecule type" value="Transcribed_RNA"/>
</dbReference>
<evidence type="ECO:0000313" key="12">
    <source>
        <dbReference type="EMBL" id="CAG6692309.1"/>
    </source>
</evidence>
<dbReference type="PRINTS" id="PR00959">
    <property type="entry name" value="MEVGALKINASE"/>
</dbReference>
<dbReference type="InterPro" id="IPR019539">
    <property type="entry name" value="GalKase_N"/>
</dbReference>
<dbReference type="EMBL" id="HBUF01030358">
    <property type="protein sequence ID" value="CAG6614452.1"/>
    <property type="molecule type" value="Transcribed_RNA"/>
</dbReference>
<evidence type="ECO:0000259" key="11">
    <source>
        <dbReference type="Pfam" id="PF10509"/>
    </source>
</evidence>
<evidence type="ECO:0000256" key="4">
    <source>
        <dbReference type="ARBA" id="ARBA00022741"/>
    </source>
</evidence>
<keyword evidence="5 12" id="KW-0418">Kinase</keyword>
<dbReference type="GO" id="GO:0046872">
    <property type="term" value="F:metal ion binding"/>
    <property type="evidence" value="ECO:0007669"/>
    <property type="project" value="UniProtKB-KW"/>
</dbReference>
<reference evidence="12" key="1">
    <citation type="submission" date="2021-05" db="EMBL/GenBank/DDBJ databases">
        <authorList>
            <person name="Alioto T."/>
            <person name="Alioto T."/>
            <person name="Gomez Garrido J."/>
        </authorList>
    </citation>
    <scope>NUCLEOTIDE SEQUENCE</scope>
</reference>
<dbReference type="GO" id="GO:0006012">
    <property type="term" value="P:galactose metabolic process"/>
    <property type="evidence" value="ECO:0007669"/>
    <property type="project" value="InterPro"/>
</dbReference>
<dbReference type="InterPro" id="IPR006203">
    <property type="entry name" value="GHMP_knse_ATP-bd_CS"/>
</dbReference>
<dbReference type="PANTHER" id="PTHR10457">
    <property type="entry name" value="MEVALONATE KINASE/GALACTOKINASE"/>
    <property type="match status" value="1"/>
</dbReference>
<dbReference type="Gene3D" id="3.30.70.890">
    <property type="entry name" value="GHMP kinase, C-terminal domain"/>
    <property type="match status" value="1"/>
</dbReference>
<evidence type="ECO:0000256" key="8">
    <source>
        <dbReference type="ARBA" id="ARBA00023277"/>
    </source>
</evidence>
<dbReference type="Pfam" id="PF10509">
    <property type="entry name" value="GalKase_gal_bdg"/>
    <property type="match status" value="1"/>
</dbReference>
<dbReference type="GO" id="GO:0005829">
    <property type="term" value="C:cytosol"/>
    <property type="evidence" value="ECO:0007669"/>
    <property type="project" value="TreeGrafter"/>
</dbReference>
<protein>
    <submittedName>
        <fullName evidence="12">Galactokinase</fullName>
    </submittedName>
</protein>
<dbReference type="Gene3D" id="3.30.230.10">
    <property type="match status" value="1"/>
</dbReference>
<dbReference type="AlphaFoldDB" id="A0A8D8TSV7"/>
<dbReference type="InterPro" id="IPR036554">
    <property type="entry name" value="GHMP_kinase_C_sf"/>
</dbReference>
<accession>A0A8D8TSV7</accession>
<dbReference type="InterPro" id="IPR020568">
    <property type="entry name" value="Ribosomal_Su5_D2-typ_SF"/>
</dbReference>
<keyword evidence="4" id="KW-0547">Nucleotide-binding</keyword>
<dbReference type="EMBL" id="HBUF01683224">
    <property type="protein sequence ID" value="CAG6792770.1"/>
    <property type="molecule type" value="Transcribed_RNA"/>
</dbReference>
<evidence type="ECO:0000256" key="5">
    <source>
        <dbReference type="ARBA" id="ARBA00022777"/>
    </source>
</evidence>
<dbReference type="NCBIfam" id="TIGR00131">
    <property type="entry name" value="gal_kin"/>
    <property type="match status" value="1"/>
</dbReference>
<sequence>MANTTVENAHDLLKKGYALYEQKFNAKPQWAGCAPGRVNLIGEHIDYNDGYVLPMCLPTVTVLIGSKNNSNSIHIYSDNKKADSPQDVQFDVPSVKKLTPGNPKWANYVKGVVDIFNDTVAKVPGFNAIILSSVPLGSGLSSSAALEVATYTFLESLTDEKNLKLTDKALACQKVENDFVGVPCGIMDQYVSVMGEEGSALLIDCKTHEARHIPLGDDHHFVFLIINSNVSHELSSSEYSVRRAQCKTVLEKLHRVSFRDVSLKSLEDKKSQKILTDVEYRRGHHVVTEIDRTYRGANALREGEFEAFGKLMNESHDSLRDDYEVSCKEVDDIAHCAQALPGVLGCRMTGGGFGGCAIALVHKDHINDVIAKVKAHCTNNPTPTFFVSEAYQGATHVSLEEWPHYHY</sequence>
<dbReference type="PROSITE" id="PS00106">
    <property type="entry name" value="GALACTOKINASE"/>
    <property type="match status" value="1"/>
</dbReference>
<keyword evidence="7" id="KW-0460">Magnesium</keyword>
<evidence type="ECO:0000259" key="9">
    <source>
        <dbReference type="Pfam" id="PF00288"/>
    </source>
</evidence>
<feature type="domain" description="GHMP kinase C-terminal" evidence="10">
    <location>
        <begin position="299"/>
        <end position="377"/>
    </location>
</feature>
<dbReference type="InterPro" id="IPR006206">
    <property type="entry name" value="Mevalonate/galactokinase"/>
</dbReference>
<keyword evidence="6" id="KW-0067">ATP-binding</keyword>
<dbReference type="SUPFAM" id="SSF54211">
    <property type="entry name" value="Ribosomal protein S5 domain 2-like"/>
    <property type="match status" value="1"/>
</dbReference>
<dbReference type="InterPro" id="IPR000705">
    <property type="entry name" value="Galactokinase"/>
</dbReference>
<dbReference type="InterPro" id="IPR006204">
    <property type="entry name" value="GHMP_kinase_N_dom"/>
</dbReference>
<dbReference type="GO" id="GO:0005524">
    <property type="term" value="F:ATP binding"/>
    <property type="evidence" value="ECO:0007669"/>
    <property type="project" value="UniProtKB-KW"/>
</dbReference>
<feature type="domain" description="GHMP kinase N-terminal" evidence="9">
    <location>
        <begin position="107"/>
        <end position="195"/>
    </location>
</feature>